<keyword evidence="2" id="KW-1185">Reference proteome</keyword>
<comment type="caution">
    <text evidence="1">The sequence shown here is derived from an EMBL/GenBank/DDBJ whole genome shotgun (WGS) entry which is preliminary data.</text>
</comment>
<reference evidence="1" key="1">
    <citation type="submission" date="2021-06" db="EMBL/GenBank/DDBJ databases">
        <authorList>
            <person name="Kallberg Y."/>
            <person name="Tangrot J."/>
            <person name="Rosling A."/>
        </authorList>
    </citation>
    <scope>NUCLEOTIDE SEQUENCE</scope>
    <source>
        <strain evidence="1">MA453B</strain>
    </source>
</reference>
<dbReference type="AlphaFoldDB" id="A0A9N9PJ06"/>
<dbReference type="Proteomes" id="UP000789405">
    <property type="component" value="Unassembled WGS sequence"/>
</dbReference>
<gene>
    <name evidence="1" type="ORF">DERYTH_LOCUS27079</name>
</gene>
<sequence>NDNLIFDVHSRVAGLLSTSCVSCKGNVGCSFLFRGILEKFANCPL</sequence>
<feature type="non-terminal residue" evidence="1">
    <location>
        <position position="1"/>
    </location>
</feature>
<evidence type="ECO:0000313" key="2">
    <source>
        <dbReference type="Proteomes" id="UP000789405"/>
    </source>
</evidence>
<dbReference type="EMBL" id="CAJVPY010060364">
    <property type="protein sequence ID" value="CAG8821184.1"/>
    <property type="molecule type" value="Genomic_DNA"/>
</dbReference>
<name>A0A9N9PJ06_9GLOM</name>
<protein>
    <submittedName>
        <fullName evidence="1">6681_t:CDS:1</fullName>
    </submittedName>
</protein>
<organism evidence="1 2">
    <name type="scientific">Dentiscutata erythropus</name>
    <dbReference type="NCBI Taxonomy" id="1348616"/>
    <lineage>
        <taxon>Eukaryota</taxon>
        <taxon>Fungi</taxon>
        <taxon>Fungi incertae sedis</taxon>
        <taxon>Mucoromycota</taxon>
        <taxon>Glomeromycotina</taxon>
        <taxon>Glomeromycetes</taxon>
        <taxon>Diversisporales</taxon>
        <taxon>Gigasporaceae</taxon>
        <taxon>Dentiscutata</taxon>
    </lineage>
</organism>
<evidence type="ECO:0000313" key="1">
    <source>
        <dbReference type="EMBL" id="CAG8821184.1"/>
    </source>
</evidence>
<proteinExistence type="predicted"/>
<accession>A0A9N9PJ06</accession>